<dbReference type="Gene3D" id="2.20.130.10">
    <property type="entry name" value="CAC2371-like domains"/>
    <property type="match status" value="1"/>
</dbReference>
<comment type="caution">
    <text evidence="2">The sequence shown here is derived from an EMBL/GenBank/DDBJ whole genome shotgun (WGS) entry which is preliminary data.</text>
</comment>
<dbReference type="AlphaFoldDB" id="A0A8J4A7D8"/>
<evidence type="ECO:0000313" key="3">
    <source>
        <dbReference type="Proteomes" id="UP000614996"/>
    </source>
</evidence>
<gene>
    <name evidence="2" type="ORF">NUM_08140</name>
</gene>
<protein>
    <recommendedName>
        <fullName evidence="1">Methyltransferase domain-containing protein</fullName>
    </recommendedName>
</protein>
<organism evidence="2 3">
    <name type="scientific">Actinocatenispora comari</name>
    <dbReference type="NCBI Taxonomy" id="2807577"/>
    <lineage>
        <taxon>Bacteria</taxon>
        <taxon>Bacillati</taxon>
        <taxon>Actinomycetota</taxon>
        <taxon>Actinomycetes</taxon>
        <taxon>Micromonosporales</taxon>
        <taxon>Micromonosporaceae</taxon>
        <taxon>Actinocatenispora</taxon>
    </lineage>
</organism>
<evidence type="ECO:0000259" key="1">
    <source>
        <dbReference type="Pfam" id="PF13649"/>
    </source>
</evidence>
<dbReference type="SUPFAM" id="SSF53335">
    <property type="entry name" value="S-adenosyl-L-methionine-dependent methyltransferases"/>
    <property type="match status" value="1"/>
</dbReference>
<proteinExistence type="predicted"/>
<dbReference type="InterPro" id="IPR029063">
    <property type="entry name" value="SAM-dependent_MTases_sf"/>
</dbReference>
<accession>A0A8J4A7D8</accession>
<feature type="domain" description="Methyltransferase" evidence="1">
    <location>
        <begin position="40"/>
        <end position="134"/>
    </location>
</feature>
<dbReference type="Pfam" id="PF13649">
    <property type="entry name" value="Methyltransf_25"/>
    <property type="match status" value="1"/>
</dbReference>
<dbReference type="RefSeq" id="WP_207123174.1">
    <property type="nucleotide sequence ID" value="NZ_BOPO01000007.1"/>
</dbReference>
<dbReference type="InterPro" id="IPR041698">
    <property type="entry name" value="Methyltransf_25"/>
</dbReference>
<sequence length="240" mass="26308">MQPAEFYTGIVAELYAPLKSSSHDPEEYVRFVAEHGQPALELGCGDGDPLIELRRRGLDVDGVDSSADMLDRCRRNAADAGVEATVYQQRMEALGLPRRYRSIFLAGPTFTLLPDDDTALEALRRIRTHLDDGGVALVPLFVPESVGAEGIGEYSETTAPDGAVLRCGVVAEERDEAARTQLTTLRYERHTATEDTVVDRPWLIHWYTRDGFAVLAAEAGLTATVVEDPDDPNAFAFLLT</sequence>
<evidence type="ECO:0000313" key="2">
    <source>
        <dbReference type="EMBL" id="GIL25560.1"/>
    </source>
</evidence>
<keyword evidence="3" id="KW-1185">Reference proteome</keyword>
<dbReference type="EMBL" id="BOPO01000007">
    <property type="protein sequence ID" value="GIL25560.1"/>
    <property type="molecule type" value="Genomic_DNA"/>
</dbReference>
<dbReference type="Gene3D" id="3.40.50.150">
    <property type="entry name" value="Vaccinia Virus protein VP39"/>
    <property type="match status" value="1"/>
</dbReference>
<name>A0A8J4A7D8_9ACTN</name>
<dbReference type="CDD" id="cd02440">
    <property type="entry name" value="AdoMet_MTases"/>
    <property type="match status" value="1"/>
</dbReference>
<dbReference type="Proteomes" id="UP000614996">
    <property type="component" value="Unassembled WGS sequence"/>
</dbReference>
<reference evidence="3" key="1">
    <citation type="journal article" date="2021" name="Int. J. Syst. Evol. Microbiol.">
        <title>Actinocatenispora comari sp. nov., an endophytic actinomycete isolated from aerial parts of Comarum salesowianum.</title>
        <authorList>
            <person name="Oyunbileg N."/>
            <person name="Iizaka Y."/>
            <person name="Hamada M."/>
            <person name="Davaapurev B.O."/>
            <person name="Fukumoto A."/>
            <person name="Tsetseg B."/>
            <person name="Kato F."/>
            <person name="Tamura T."/>
            <person name="Batkhuu J."/>
            <person name="Anzai Y."/>
        </authorList>
    </citation>
    <scope>NUCLEOTIDE SEQUENCE [LARGE SCALE GENOMIC DNA]</scope>
    <source>
        <strain evidence="3">NUM-2625</strain>
    </source>
</reference>